<dbReference type="InterPro" id="IPR000847">
    <property type="entry name" value="LysR_HTH_N"/>
</dbReference>
<evidence type="ECO:0000313" key="7">
    <source>
        <dbReference type="Proteomes" id="UP001293718"/>
    </source>
</evidence>
<name>A0ABU5ILT8_9BURK</name>
<gene>
    <name evidence="6" type="ORF">SM757_24910</name>
</gene>
<reference evidence="6 7" key="1">
    <citation type="submission" date="2023-11" db="EMBL/GenBank/DDBJ databases">
        <title>Draft genome of Azohydromonas lata strain H1 (DSM1123), a polyhydroxyalkanoate producer.</title>
        <authorList>
            <person name="Traversa D."/>
            <person name="D'Addabbo P."/>
            <person name="Pazzani C."/>
            <person name="Manzari C."/>
            <person name="Chiara M."/>
            <person name="Scrascia M."/>
        </authorList>
    </citation>
    <scope>NUCLEOTIDE SEQUENCE [LARGE SCALE GENOMIC DNA]</scope>
    <source>
        <strain evidence="6 7">H1</strain>
    </source>
</reference>
<dbReference type="Pfam" id="PF03466">
    <property type="entry name" value="LysR_substrate"/>
    <property type="match status" value="1"/>
</dbReference>
<accession>A0ABU5ILT8</accession>
<protein>
    <submittedName>
        <fullName evidence="6">LysR family transcriptional regulator</fullName>
    </submittedName>
</protein>
<dbReference type="SUPFAM" id="SSF46785">
    <property type="entry name" value="Winged helix' DNA-binding domain"/>
    <property type="match status" value="1"/>
</dbReference>
<dbReference type="SUPFAM" id="SSF53850">
    <property type="entry name" value="Periplasmic binding protein-like II"/>
    <property type="match status" value="1"/>
</dbReference>
<dbReference type="InterPro" id="IPR058163">
    <property type="entry name" value="LysR-type_TF_proteobact-type"/>
</dbReference>
<proteinExistence type="inferred from homology"/>
<comment type="caution">
    <text evidence="6">The sequence shown here is derived from an EMBL/GenBank/DDBJ whole genome shotgun (WGS) entry which is preliminary data.</text>
</comment>
<dbReference type="Gene3D" id="3.40.190.290">
    <property type="match status" value="1"/>
</dbReference>
<keyword evidence="4" id="KW-0804">Transcription</keyword>
<organism evidence="6 7">
    <name type="scientific">Azohydromonas lata</name>
    <dbReference type="NCBI Taxonomy" id="45677"/>
    <lineage>
        <taxon>Bacteria</taxon>
        <taxon>Pseudomonadati</taxon>
        <taxon>Pseudomonadota</taxon>
        <taxon>Betaproteobacteria</taxon>
        <taxon>Burkholderiales</taxon>
        <taxon>Sphaerotilaceae</taxon>
        <taxon>Azohydromonas</taxon>
    </lineage>
</organism>
<evidence type="ECO:0000256" key="2">
    <source>
        <dbReference type="ARBA" id="ARBA00023015"/>
    </source>
</evidence>
<dbReference type="RefSeq" id="WP_322467460.1">
    <property type="nucleotide sequence ID" value="NZ_JAXOJX010000051.1"/>
</dbReference>
<keyword evidence="7" id="KW-1185">Reference proteome</keyword>
<comment type="similarity">
    <text evidence="1">Belongs to the LysR transcriptional regulatory family.</text>
</comment>
<dbReference type="InterPro" id="IPR005119">
    <property type="entry name" value="LysR_subst-bd"/>
</dbReference>
<keyword evidence="2" id="KW-0805">Transcription regulation</keyword>
<dbReference type="Gene3D" id="1.10.10.10">
    <property type="entry name" value="Winged helix-like DNA-binding domain superfamily/Winged helix DNA-binding domain"/>
    <property type="match status" value="1"/>
</dbReference>
<dbReference type="Pfam" id="PF00126">
    <property type="entry name" value="HTH_1"/>
    <property type="match status" value="1"/>
</dbReference>
<keyword evidence="3" id="KW-0238">DNA-binding</keyword>
<evidence type="ECO:0000259" key="5">
    <source>
        <dbReference type="PROSITE" id="PS50931"/>
    </source>
</evidence>
<evidence type="ECO:0000256" key="1">
    <source>
        <dbReference type="ARBA" id="ARBA00009437"/>
    </source>
</evidence>
<dbReference type="Proteomes" id="UP001293718">
    <property type="component" value="Unassembled WGS sequence"/>
</dbReference>
<evidence type="ECO:0000256" key="3">
    <source>
        <dbReference type="ARBA" id="ARBA00023125"/>
    </source>
</evidence>
<dbReference type="PROSITE" id="PS50931">
    <property type="entry name" value="HTH_LYSR"/>
    <property type="match status" value="1"/>
</dbReference>
<dbReference type="PANTHER" id="PTHR30537:SF3">
    <property type="entry name" value="TRANSCRIPTIONAL REGULATORY PROTEIN"/>
    <property type="match status" value="1"/>
</dbReference>
<evidence type="ECO:0000313" key="6">
    <source>
        <dbReference type="EMBL" id="MDZ5459826.1"/>
    </source>
</evidence>
<dbReference type="EMBL" id="JAXOJX010000051">
    <property type="protein sequence ID" value="MDZ5459826.1"/>
    <property type="molecule type" value="Genomic_DNA"/>
</dbReference>
<dbReference type="CDD" id="cd08422">
    <property type="entry name" value="PBP2_CrgA_like"/>
    <property type="match status" value="1"/>
</dbReference>
<dbReference type="InterPro" id="IPR036390">
    <property type="entry name" value="WH_DNA-bd_sf"/>
</dbReference>
<sequence>MSNQLELLRIFLTAAECGSFREAALRLGGSPQTVTRAVKELEEHFGELLFHRSTRQVRITAFGEQLAARSRPLLADVESLFSTPGRVPAASQLAGRVRITAPRVLGRGALVPALAGLAAQHPGLALDVRLSDVFADVVDEQIDVGVRIGFLRDSRLVARKAGEVAFSLVATPALVRRLGAPQRLEDLSALPVTALLDPNTGRTWSWYFASGRQFTPGSDTFVTDDPDAEVGAILAGLAVGQLPDYLAAPLLRSGALVALLPQLAPPPWDVWVYRPQRGPVPARVRLVFDHIVAAVADHGRALREG</sequence>
<dbReference type="InterPro" id="IPR036388">
    <property type="entry name" value="WH-like_DNA-bd_sf"/>
</dbReference>
<feature type="domain" description="HTH lysR-type" evidence="5">
    <location>
        <begin position="1"/>
        <end position="60"/>
    </location>
</feature>
<dbReference type="PANTHER" id="PTHR30537">
    <property type="entry name" value="HTH-TYPE TRANSCRIPTIONAL REGULATOR"/>
    <property type="match status" value="1"/>
</dbReference>
<evidence type="ECO:0000256" key="4">
    <source>
        <dbReference type="ARBA" id="ARBA00023163"/>
    </source>
</evidence>